<dbReference type="Pfam" id="PF00650">
    <property type="entry name" value="CRAL_TRIO"/>
    <property type="match status" value="1"/>
</dbReference>
<dbReference type="GeneID" id="105232344"/>
<dbReference type="Gene3D" id="3.40.525.10">
    <property type="entry name" value="CRAL-TRIO lipid binding domain"/>
    <property type="match status" value="1"/>
</dbReference>
<protein>
    <submittedName>
        <fullName evidence="5">Protein real-time isoform X1</fullName>
    </submittedName>
</protein>
<feature type="compositionally biased region" description="Basic and acidic residues" evidence="1">
    <location>
        <begin position="200"/>
        <end position="212"/>
    </location>
</feature>
<dbReference type="Proteomes" id="UP001652620">
    <property type="component" value="Chromosome 1"/>
</dbReference>
<evidence type="ECO:0000313" key="5">
    <source>
        <dbReference type="RefSeq" id="XP_049302388.1"/>
    </source>
</evidence>
<dbReference type="InterPro" id="IPR051064">
    <property type="entry name" value="SEC14/CRAL-TRIO_domain"/>
</dbReference>
<keyword evidence="4" id="KW-1185">Reference proteome</keyword>
<organism evidence="4 5">
    <name type="scientific">Bactrocera dorsalis</name>
    <name type="common">Oriental fruit fly</name>
    <name type="synonym">Dacus dorsalis</name>
    <dbReference type="NCBI Taxonomy" id="27457"/>
    <lineage>
        <taxon>Eukaryota</taxon>
        <taxon>Metazoa</taxon>
        <taxon>Ecdysozoa</taxon>
        <taxon>Arthropoda</taxon>
        <taxon>Hexapoda</taxon>
        <taxon>Insecta</taxon>
        <taxon>Pterygota</taxon>
        <taxon>Neoptera</taxon>
        <taxon>Endopterygota</taxon>
        <taxon>Diptera</taxon>
        <taxon>Brachycera</taxon>
        <taxon>Muscomorpha</taxon>
        <taxon>Tephritoidea</taxon>
        <taxon>Tephritidae</taxon>
        <taxon>Bactrocera</taxon>
        <taxon>Bactrocera</taxon>
    </lineage>
</organism>
<dbReference type="Gene3D" id="2.60.120.680">
    <property type="entry name" value="GOLD domain"/>
    <property type="match status" value="1"/>
</dbReference>
<dbReference type="PROSITE" id="PS50904">
    <property type="entry name" value="PRELI_MSF1"/>
    <property type="match status" value="1"/>
</dbReference>
<accession>A0ABM3IZH2</accession>
<dbReference type="SMART" id="SM00516">
    <property type="entry name" value="SEC14"/>
    <property type="match status" value="1"/>
</dbReference>
<dbReference type="CDD" id="cd00170">
    <property type="entry name" value="SEC14"/>
    <property type="match status" value="1"/>
</dbReference>
<feature type="domain" description="PRELI/MSF1" evidence="3">
    <location>
        <begin position="3"/>
        <end position="175"/>
    </location>
</feature>
<dbReference type="SUPFAM" id="SSF101576">
    <property type="entry name" value="Supernatant protein factor (SPF), C-terminal domain"/>
    <property type="match status" value="1"/>
</dbReference>
<dbReference type="Pfam" id="PF04707">
    <property type="entry name" value="PRELI"/>
    <property type="match status" value="1"/>
</dbReference>
<dbReference type="InterPro" id="IPR036598">
    <property type="entry name" value="GOLD_dom_sf"/>
</dbReference>
<feature type="region of interest" description="Disordered" evidence="1">
    <location>
        <begin position="182"/>
        <end position="212"/>
    </location>
</feature>
<proteinExistence type="predicted"/>
<feature type="domain" description="CRAL-TRIO" evidence="2">
    <location>
        <begin position="299"/>
        <end position="476"/>
    </location>
</feature>
<dbReference type="PANTHER" id="PTHR23324">
    <property type="entry name" value="SEC14 RELATED PROTEIN"/>
    <property type="match status" value="1"/>
</dbReference>
<evidence type="ECO:0000256" key="1">
    <source>
        <dbReference type="SAM" id="MobiDB-lite"/>
    </source>
</evidence>
<dbReference type="SUPFAM" id="SSF46938">
    <property type="entry name" value="CRAL/TRIO N-terminal domain"/>
    <property type="match status" value="1"/>
</dbReference>
<evidence type="ECO:0000259" key="3">
    <source>
        <dbReference type="PROSITE" id="PS50904"/>
    </source>
</evidence>
<dbReference type="SUPFAM" id="SSF52087">
    <property type="entry name" value="CRAL/TRIO domain"/>
    <property type="match status" value="1"/>
</dbReference>
<dbReference type="PANTHER" id="PTHR23324:SF66">
    <property type="entry name" value="PROTEIN REAL-TIME"/>
    <property type="match status" value="1"/>
</dbReference>
<reference evidence="5" key="2">
    <citation type="submission" date="2025-08" db="UniProtKB">
        <authorList>
            <consortium name="RefSeq"/>
        </authorList>
    </citation>
    <scope>IDENTIFICATION</scope>
    <source>
        <tissue evidence="5">Adult</tissue>
    </source>
</reference>
<evidence type="ECO:0000259" key="2">
    <source>
        <dbReference type="PROSITE" id="PS50191"/>
    </source>
</evidence>
<dbReference type="InterPro" id="IPR006797">
    <property type="entry name" value="PRELI/MSF1_dom"/>
</dbReference>
<dbReference type="InterPro" id="IPR036865">
    <property type="entry name" value="CRAL-TRIO_dom_sf"/>
</dbReference>
<dbReference type="PROSITE" id="PS50191">
    <property type="entry name" value="CRAL_TRIO"/>
    <property type="match status" value="1"/>
</dbReference>
<dbReference type="SMART" id="SM01100">
    <property type="entry name" value="CRAL_TRIO_N"/>
    <property type="match status" value="1"/>
</dbReference>
<dbReference type="InterPro" id="IPR011074">
    <property type="entry name" value="CRAL/TRIO_N_dom"/>
</dbReference>
<name>A0ABM3IZH2_BACDO</name>
<reference evidence="4" key="1">
    <citation type="submission" date="2025-05" db="UniProtKB">
        <authorList>
            <consortium name="RefSeq"/>
        </authorList>
    </citation>
    <scope>NUCLEOTIDE SEQUENCE [LARGE SCALE GENOMIC DNA]</scope>
</reference>
<sequence>MVQKFQSPVRVYKHPFELVMKAYECRFPKCPQMPIVLDCEIVKDEVLENGAKRNTSRRCKLAVDAPYIFKKLIGVDFVYFLQHNYLDMANRTLNIEAVNESFSSRIEIFERCRYYAHPDNPDWTCFDQTATLDIKNFFGFEHSMEKMGMKQYTQTTLKGKEIIEYFINELKEKGVTNVERWVPPVDAPCSPTTREDSEEPAQKLKDEERRRSSHDVLLDGDFIAKNLGTLTPMQASKLLELRKMLNGVEDLEQMPSYQTILRFLTARDWHVNQACTMLKDSLKWRKEHNIDTLVKDYKAPAVVVNHFPGAWHHHDKDGRPIYILRLGHMDVKGLLKSIGTEGLLKLTLHICEEGMQRIKESAEKLGQPVLSWCMLVDLEGLSMRHLWRPGVKALLNIIETVERNYPETMGRVLVVRAPRVFPIAWTIVSAFIHENTRSKFLFYGGPDCLHMKDGLEQYIDSEIIPDFLGGPCKSALTYIPYVEIINQKYFTHCFFPNCDCTLIHEGGLVPKTLYKMNSLEDDDAEEEEAKKSLEAGSALMHEHRSLYKTVELRTGYIHEVIIPNEDPKSVLTWDFDVMRSDLHFTLYRATKELPPKTDTSVSIFDMSDFVEGEHYFKEEPTLICRHRESVQGSHVMHHTHSYIMQWFSPSSGPEGPAQLNFFYEVLSSANYKGSMTSLQSGFSSSSAASSCQSR</sequence>
<dbReference type="Pfam" id="PF03765">
    <property type="entry name" value="CRAL_TRIO_N"/>
    <property type="match status" value="1"/>
</dbReference>
<gene>
    <name evidence="5" type="primary">LOC105232344</name>
</gene>
<dbReference type="RefSeq" id="XP_049302388.1">
    <property type="nucleotide sequence ID" value="XM_049446431.1"/>
</dbReference>
<dbReference type="InterPro" id="IPR001251">
    <property type="entry name" value="CRAL-TRIO_dom"/>
</dbReference>
<dbReference type="InterPro" id="IPR036273">
    <property type="entry name" value="CRAL/TRIO_N_dom_sf"/>
</dbReference>
<evidence type="ECO:0000313" key="4">
    <source>
        <dbReference type="Proteomes" id="UP001652620"/>
    </source>
</evidence>